<dbReference type="SUPFAM" id="SSF53335">
    <property type="entry name" value="S-adenosyl-L-methionine-dependent methyltransferases"/>
    <property type="match status" value="1"/>
</dbReference>
<comment type="caution">
    <text evidence="5">Lacks conserved residue(s) required for the propagation of feature annotation.</text>
</comment>
<feature type="binding site" evidence="5">
    <location>
        <position position="282"/>
    </location>
    <ligand>
        <name>S-adenosyl-L-methionine</name>
        <dbReference type="ChEBI" id="CHEBI:59789"/>
    </ligand>
</feature>
<dbReference type="EMBL" id="CP000816">
    <property type="protein sequence ID" value="ABU82080.1"/>
    <property type="molecule type" value="Genomic_DNA"/>
</dbReference>
<keyword evidence="1 5" id="KW-0489">Methyltransferase</keyword>
<comment type="similarity">
    <text evidence="5">Belongs to the class I-like SAM-binding methyltransferase superfamily. RsmB/NOP family.</text>
</comment>
<feature type="binding site" evidence="5">
    <location>
        <position position="235"/>
    </location>
    <ligand>
        <name>S-adenosyl-L-methionine</name>
        <dbReference type="ChEBI" id="CHEBI:59789"/>
    </ligand>
</feature>
<dbReference type="Pfam" id="PF01189">
    <property type="entry name" value="Methyltr_RsmB-F"/>
    <property type="match status" value="1"/>
</dbReference>
<dbReference type="GO" id="GO:0006400">
    <property type="term" value="P:tRNA modification"/>
    <property type="evidence" value="ECO:0007669"/>
    <property type="project" value="UniProtKB-UniRule"/>
</dbReference>
<dbReference type="GO" id="GO:0000049">
    <property type="term" value="F:tRNA binding"/>
    <property type="evidence" value="ECO:0007669"/>
    <property type="project" value="UniProtKB-UniRule"/>
</dbReference>
<feature type="binding site" evidence="5">
    <location>
        <position position="261"/>
    </location>
    <ligand>
        <name>S-adenosyl-L-methionine</name>
        <dbReference type="ChEBI" id="CHEBI:59789"/>
    </ligand>
</feature>
<sequence>MGNYSRTEGVRTAYPADGRFSYGKRILEELGEQFDLPELFEALRTPGKRLCARVNLLRGSPEEVLEELERTGYEPETPYPYEELVCVRVEGPFEVPLTDAVVVADKRAAESVLMGADLYAPGLLEAKGVKAGEPVTVLAEKTLEPVGFGRALFEGEPPRRGKVVETVVTKFKAPKFRELKSFEKGLIYPQSAPAVAAVRALEPEGLVVDMNAAPGGKAFHAYELLRGKGKVIAFDISKKRISKMMEEMRRLGHSFEVVRADSRYLDLDFPHLVGKADRVIVDPPCTAIGVIPKVWDVKKDEDMINAFEYQKQFVKVAYKLLKKGGLMLYSTCTLTKTENERVVEFAEEMGFEVVEKDTPWGKTPVKVSPSVHGEPGFFIAILKKK</sequence>
<dbReference type="InterPro" id="IPR015947">
    <property type="entry name" value="PUA-like_sf"/>
</dbReference>
<feature type="domain" description="SAM-dependent MTase RsmB/NOP-type" evidence="6">
    <location>
        <begin position="112"/>
        <end position="385"/>
    </location>
</feature>
<dbReference type="PhylomeDB" id="A8AAX8"/>
<dbReference type="PROSITE" id="PS51686">
    <property type="entry name" value="SAM_MT_RSMB_NOP"/>
    <property type="match status" value="1"/>
</dbReference>
<evidence type="ECO:0000256" key="1">
    <source>
        <dbReference type="ARBA" id="ARBA00022603"/>
    </source>
</evidence>
<dbReference type="PRINTS" id="PR02008">
    <property type="entry name" value="RCMTFAMILY"/>
</dbReference>
<accession>A8AAX8</accession>
<dbReference type="PANTHER" id="PTHR22807">
    <property type="entry name" value="NOP2 YEAST -RELATED NOL1/NOP2/FMU SUN DOMAIN-CONTAINING"/>
    <property type="match status" value="1"/>
</dbReference>
<dbReference type="InterPro" id="IPR023267">
    <property type="entry name" value="RCMT"/>
</dbReference>
<dbReference type="Gene3D" id="2.30.130.10">
    <property type="entry name" value="PUA domain"/>
    <property type="match status" value="1"/>
</dbReference>
<keyword evidence="2 5" id="KW-0808">Transferase</keyword>
<dbReference type="InterPro" id="IPR029063">
    <property type="entry name" value="SAM-dependent_MTases_sf"/>
</dbReference>
<dbReference type="eggNOG" id="arCOG00986">
    <property type="taxonomic scope" value="Archaea"/>
</dbReference>
<dbReference type="InterPro" id="IPR036974">
    <property type="entry name" value="PUA_sf"/>
</dbReference>
<comment type="catalytic activity">
    <reaction evidence="5">
        <text>cytidine(72) in tRNA + S-adenosyl-L-methionine = 5-methylcytidine(72) in tRNA + S-adenosyl-L-homocysteine + H(+)</text>
        <dbReference type="Rhea" id="RHEA:61988"/>
        <dbReference type="Rhea" id="RHEA-COMP:15996"/>
        <dbReference type="Rhea" id="RHEA-COMP:15997"/>
        <dbReference type="ChEBI" id="CHEBI:15378"/>
        <dbReference type="ChEBI" id="CHEBI:57856"/>
        <dbReference type="ChEBI" id="CHEBI:59789"/>
        <dbReference type="ChEBI" id="CHEBI:74483"/>
        <dbReference type="ChEBI" id="CHEBI:82748"/>
    </reaction>
</comment>
<dbReference type="InterPro" id="IPR002478">
    <property type="entry name" value="PUA"/>
</dbReference>
<dbReference type="CDD" id="cd07953">
    <property type="entry name" value="PUA"/>
    <property type="match status" value="1"/>
</dbReference>
<dbReference type="Pfam" id="PF01472">
    <property type="entry name" value="PUA"/>
    <property type="match status" value="1"/>
</dbReference>
<dbReference type="HOGENOM" id="CLU_005316_1_0_2"/>
<dbReference type="InterPro" id="IPR043699">
    <property type="entry name" value="NSUN6"/>
</dbReference>
<dbReference type="AlphaFoldDB" id="A8AAX8"/>
<dbReference type="InterPro" id="IPR049560">
    <property type="entry name" value="MeTrfase_RsmB-F_NOP2_cat"/>
</dbReference>
<feature type="binding site" evidence="5">
    <location>
        <position position="309"/>
    </location>
    <ligand>
        <name>S-adenosyl-L-methionine</name>
        <dbReference type="ChEBI" id="CHEBI:59789"/>
    </ligand>
</feature>
<evidence type="ECO:0000259" key="6">
    <source>
        <dbReference type="PROSITE" id="PS51686"/>
    </source>
</evidence>
<dbReference type="GO" id="GO:0001510">
    <property type="term" value="P:RNA methylation"/>
    <property type="evidence" value="ECO:0007669"/>
    <property type="project" value="InterPro"/>
</dbReference>
<evidence type="ECO:0000256" key="3">
    <source>
        <dbReference type="ARBA" id="ARBA00022691"/>
    </source>
</evidence>
<dbReference type="SUPFAM" id="SSF88697">
    <property type="entry name" value="PUA domain-like"/>
    <property type="match status" value="1"/>
</dbReference>
<evidence type="ECO:0000313" key="7">
    <source>
        <dbReference type="EMBL" id="ABU82080.1"/>
    </source>
</evidence>
<gene>
    <name evidence="7" type="ordered locus">Igni_0900</name>
</gene>
<evidence type="ECO:0000313" key="8">
    <source>
        <dbReference type="Proteomes" id="UP000000262"/>
    </source>
</evidence>
<dbReference type="Proteomes" id="UP000000262">
    <property type="component" value="Chromosome"/>
</dbReference>
<comment type="function">
    <text evidence="5">S-adenosyl-L-methionine-dependent methyltransferase that specifically methylates the C5 position of cytosine 72 in several tRNAs.</text>
</comment>
<dbReference type="eggNOG" id="arCOG00973">
    <property type="taxonomic scope" value="Archaea"/>
</dbReference>
<dbReference type="HAMAP" id="MF_02237">
    <property type="entry name" value="NSUN6"/>
    <property type="match status" value="1"/>
</dbReference>
<keyword evidence="3 5" id="KW-0949">S-adenosyl-L-methionine</keyword>
<keyword evidence="8" id="KW-1185">Reference proteome</keyword>
<dbReference type="PANTHER" id="PTHR22807:SF34">
    <property type="entry name" value="TRNA (CYTOSINE(72)-C(5))-METHYLTRANSFERASE NSUN6"/>
    <property type="match status" value="1"/>
</dbReference>
<dbReference type="SMART" id="SM00359">
    <property type="entry name" value="PUA"/>
    <property type="match status" value="1"/>
</dbReference>
<reference evidence="7 8" key="1">
    <citation type="journal article" date="2008" name="Genome Biol.">
        <title>A genomic analysis of the archaeal system Ignicoccus hospitalis-Nanoarchaeum equitans.</title>
        <authorList>
            <person name="Podar M."/>
            <person name="Anderson I."/>
            <person name="Makarova K.S."/>
            <person name="Elkins J.G."/>
            <person name="Ivanova N."/>
            <person name="Wall M.A."/>
            <person name="Lykidis A."/>
            <person name="Mavromatis K."/>
            <person name="Sun H."/>
            <person name="Hudson M.E."/>
            <person name="Chen W."/>
            <person name="Deciu C."/>
            <person name="Hutchison D."/>
            <person name="Eads J.R."/>
            <person name="Anderson A."/>
            <person name="Fernandes F."/>
            <person name="Szeto E."/>
            <person name="Lapidus A."/>
            <person name="Kyrpides N.C."/>
            <person name="Saier M.H.Jr."/>
            <person name="Richardson P.M."/>
            <person name="Rachel R."/>
            <person name="Huber H."/>
            <person name="Eisen J.A."/>
            <person name="Koonin E.V."/>
            <person name="Keller M."/>
            <person name="Stetter K.O."/>
        </authorList>
    </citation>
    <scope>NUCLEOTIDE SEQUENCE [LARGE SCALE GENOMIC DNA]</scope>
    <source>
        <strain evidence="8">KIN4/I / DSM 18386 / JCM 14125</strain>
    </source>
</reference>
<name>A8AAX8_IGNH4</name>
<dbReference type="Gene3D" id="3.40.50.150">
    <property type="entry name" value="Vaccinia Virus protein VP39"/>
    <property type="match status" value="1"/>
</dbReference>
<proteinExistence type="inferred from homology"/>
<dbReference type="KEGG" id="iho:Igni_0900"/>
<feature type="active site" description="Nucleophile" evidence="5">
    <location>
        <position position="332"/>
    </location>
</feature>
<feature type="binding site" evidence="5">
    <location>
        <position position="240"/>
    </location>
    <ligand>
        <name>S-adenosyl-L-methionine</name>
        <dbReference type="ChEBI" id="CHEBI:59789"/>
    </ligand>
</feature>
<dbReference type="STRING" id="453591.Igni_0900"/>
<dbReference type="CDD" id="cd02440">
    <property type="entry name" value="AdoMet_MTases"/>
    <property type="match status" value="1"/>
</dbReference>
<protein>
    <recommendedName>
        <fullName evidence="5">tRNA (cytosine(72)-C(5))-methyltransferase</fullName>
        <shortName evidence="5">tRNA:m(5)C72 MTase</shortName>
        <ecNumber evidence="5">2.1.1.-</ecNumber>
    </recommendedName>
</protein>
<dbReference type="InterPro" id="IPR001678">
    <property type="entry name" value="MeTrfase_RsmB-F_NOP2_dom"/>
</dbReference>
<keyword evidence="4 5" id="KW-0694">RNA-binding</keyword>
<evidence type="ECO:0000256" key="5">
    <source>
        <dbReference type="HAMAP-Rule" id="MF_02237"/>
    </source>
</evidence>
<evidence type="ECO:0000256" key="4">
    <source>
        <dbReference type="ARBA" id="ARBA00022884"/>
    </source>
</evidence>
<dbReference type="EC" id="2.1.1.-" evidence="5"/>
<dbReference type="PROSITE" id="PS50890">
    <property type="entry name" value="PUA"/>
    <property type="match status" value="1"/>
</dbReference>
<organism evidence="7 8">
    <name type="scientific">Ignicoccus hospitalis (strain KIN4/I / DSM 18386 / JCM 14125)</name>
    <dbReference type="NCBI Taxonomy" id="453591"/>
    <lineage>
        <taxon>Archaea</taxon>
        <taxon>Thermoproteota</taxon>
        <taxon>Thermoprotei</taxon>
        <taxon>Desulfurococcales</taxon>
        <taxon>Desulfurococcaceae</taxon>
        <taxon>Ignicoccus</taxon>
    </lineage>
</organism>
<dbReference type="GO" id="GO:0016428">
    <property type="term" value="F:tRNA (cytidine-5-)-methyltransferase activity"/>
    <property type="evidence" value="ECO:0007669"/>
    <property type="project" value="UniProtKB-UniRule"/>
</dbReference>
<evidence type="ECO:0000256" key="2">
    <source>
        <dbReference type="ARBA" id="ARBA00022679"/>
    </source>
</evidence>